<comment type="caution">
    <text evidence="1">The sequence shown here is derived from an EMBL/GenBank/DDBJ whole genome shotgun (WGS) entry which is preliminary data.</text>
</comment>
<dbReference type="AlphaFoldDB" id="A0A1F6XMU2"/>
<sequence>MNSAIQLPQIAIRIIREQELIIGPLAWDEARKVQGLQIVDEKRGEVSLQNGDPKNVIDKLVAQYERIFGRASHAVCHDAVQDLIATMSPEEIPSSLK</sequence>
<evidence type="ECO:0000313" key="1">
    <source>
        <dbReference type="EMBL" id="OGI95469.1"/>
    </source>
</evidence>
<name>A0A1F6XMU2_9BACT</name>
<proteinExistence type="predicted"/>
<evidence type="ECO:0000313" key="2">
    <source>
        <dbReference type="Proteomes" id="UP000178104"/>
    </source>
</evidence>
<dbReference type="Proteomes" id="UP000178104">
    <property type="component" value="Unassembled WGS sequence"/>
</dbReference>
<organism evidence="1 2">
    <name type="scientific">Candidatus Nomurabacteria bacterium RIFCSPLOWO2_01_FULL_42_17</name>
    <dbReference type="NCBI Taxonomy" id="1801780"/>
    <lineage>
        <taxon>Bacteria</taxon>
        <taxon>Candidatus Nomuraibacteriota</taxon>
    </lineage>
</organism>
<dbReference type="EMBL" id="MFVE01000005">
    <property type="protein sequence ID" value="OGI95469.1"/>
    <property type="molecule type" value="Genomic_DNA"/>
</dbReference>
<reference evidence="1 2" key="1">
    <citation type="journal article" date="2016" name="Nat. Commun.">
        <title>Thousands of microbial genomes shed light on interconnected biogeochemical processes in an aquifer system.</title>
        <authorList>
            <person name="Anantharaman K."/>
            <person name="Brown C.T."/>
            <person name="Hug L.A."/>
            <person name="Sharon I."/>
            <person name="Castelle C.J."/>
            <person name="Probst A.J."/>
            <person name="Thomas B.C."/>
            <person name="Singh A."/>
            <person name="Wilkins M.J."/>
            <person name="Karaoz U."/>
            <person name="Brodie E.L."/>
            <person name="Williams K.H."/>
            <person name="Hubbard S.S."/>
            <person name="Banfield J.F."/>
        </authorList>
    </citation>
    <scope>NUCLEOTIDE SEQUENCE [LARGE SCALE GENOMIC DNA]</scope>
</reference>
<gene>
    <name evidence="1" type="ORF">A2917_02830</name>
</gene>
<dbReference type="STRING" id="1801780.A2917_02830"/>
<protein>
    <submittedName>
        <fullName evidence="1">Uncharacterized protein</fullName>
    </submittedName>
</protein>
<accession>A0A1F6XMU2</accession>